<feature type="chain" id="PRO_5046856028" description="WxL domain-containing protein" evidence="1">
    <location>
        <begin position="27"/>
        <end position="100"/>
    </location>
</feature>
<evidence type="ECO:0000256" key="1">
    <source>
        <dbReference type="SAM" id="SignalP"/>
    </source>
</evidence>
<evidence type="ECO:0000313" key="3">
    <source>
        <dbReference type="Proteomes" id="UP001645039"/>
    </source>
</evidence>
<keyword evidence="3" id="KW-1185">Reference proteome</keyword>
<sequence>MLNIFVKKAALVGISLTLLASPFAFANFSINANQDRAVDIEPIQAQSERTVGQADVSPSDLMYDEGDYPAVIKAESTNASVDVDFTAKDLTHDEGDGQVW</sequence>
<dbReference type="Proteomes" id="UP001645039">
    <property type="component" value="Unassembled WGS sequence"/>
</dbReference>
<evidence type="ECO:0008006" key="4">
    <source>
        <dbReference type="Google" id="ProtNLM"/>
    </source>
</evidence>
<protein>
    <recommendedName>
        <fullName evidence="4">WxL domain-containing protein</fullName>
    </recommendedName>
</protein>
<comment type="caution">
    <text evidence="2">The sequence shown here is derived from an EMBL/GenBank/DDBJ whole genome shotgun (WGS) entry which is preliminary data.</text>
</comment>
<dbReference type="EMBL" id="RRZD01000007">
    <property type="protein sequence ID" value="MBE0400286.1"/>
    <property type="molecule type" value="Genomic_DNA"/>
</dbReference>
<accession>A0ABR9F1J5</accession>
<gene>
    <name evidence="2" type="ORF">EI168_09215</name>
</gene>
<feature type="signal peptide" evidence="1">
    <location>
        <begin position="1"/>
        <end position="26"/>
    </location>
</feature>
<reference evidence="2 3" key="1">
    <citation type="submission" date="2020-07" db="EMBL/GenBank/DDBJ databases">
        <title>Halophilic bacteria isolated from french cheeses.</title>
        <authorList>
            <person name="Kothe C.I."/>
            <person name="Farah-Kraiem B."/>
            <person name="Renault P."/>
            <person name="Dridi B."/>
        </authorList>
    </citation>
    <scope>NUCLEOTIDE SEQUENCE [LARGE SCALE GENOMIC DNA]</scope>
    <source>
        <strain evidence="2 3">FME1</strain>
    </source>
</reference>
<organism evidence="2 3">
    <name type="scientific">Halomonas casei</name>
    <dbReference type="NCBI Taxonomy" id="2742613"/>
    <lineage>
        <taxon>Bacteria</taxon>
        <taxon>Pseudomonadati</taxon>
        <taxon>Pseudomonadota</taxon>
        <taxon>Gammaproteobacteria</taxon>
        <taxon>Oceanospirillales</taxon>
        <taxon>Halomonadaceae</taxon>
        <taxon>Halomonas</taxon>
    </lineage>
</organism>
<keyword evidence="1" id="KW-0732">Signal</keyword>
<dbReference type="RefSeq" id="WP_096276893.1">
    <property type="nucleotide sequence ID" value="NZ_CBCSBM010000004.1"/>
</dbReference>
<name>A0ABR9F1J5_9GAMM</name>
<evidence type="ECO:0000313" key="2">
    <source>
        <dbReference type="EMBL" id="MBE0400286.1"/>
    </source>
</evidence>
<proteinExistence type="predicted"/>